<dbReference type="AlphaFoldDB" id="A0A0V0GY58"/>
<sequence>MCSGFINTVVPSISISHTLNVLAFMYPSLSHRHVAFCLHETSSIFANCCKCVFRRVKSFKAWLLCSSKFPNTSLFHVEISFFLDTS</sequence>
<evidence type="ECO:0000313" key="1">
    <source>
        <dbReference type="EMBL" id="JAP13060.1"/>
    </source>
</evidence>
<proteinExistence type="predicted"/>
<reference evidence="1" key="1">
    <citation type="submission" date="2015-12" db="EMBL/GenBank/DDBJ databases">
        <title>Gene expression during late stages of embryo sac development: a critical building block for successful pollen-pistil interactions.</title>
        <authorList>
            <person name="Liu Y."/>
            <person name="Joly V."/>
            <person name="Sabar M."/>
            <person name="Matton D.P."/>
        </authorList>
    </citation>
    <scope>NUCLEOTIDE SEQUENCE</scope>
</reference>
<accession>A0A0V0GY58</accession>
<organism evidence="1">
    <name type="scientific">Solanum chacoense</name>
    <name type="common">Chaco potato</name>
    <dbReference type="NCBI Taxonomy" id="4108"/>
    <lineage>
        <taxon>Eukaryota</taxon>
        <taxon>Viridiplantae</taxon>
        <taxon>Streptophyta</taxon>
        <taxon>Embryophyta</taxon>
        <taxon>Tracheophyta</taxon>
        <taxon>Spermatophyta</taxon>
        <taxon>Magnoliopsida</taxon>
        <taxon>eudicotyledons</taxon>
        <taxon>Gunneridae</taxon>
        <taxon>Pentapetalae</taxon>
        <taxon>asterids</taxon>
        <taxon>lamiids</taxon>
        <taxon>Solanales</taxon>
        <taxon>Solanaceae</taxon>
        <taxon>Solanoideae</taxon>
        <taxon>Solaneae</taxon>
        <taxon>Solanum</taxon>
    </lineage>
</organism>
<protein>
    <submittedName>
        <fullName evidence="1">Putative ovule protein</fullName>
    </submittedName>
</protein>
<name>A0A0V0GY58_SOLCH</name>
<dbReference type="EMBL" id="GEDG01028616">
    <property type="protein sequence ID" value="JAP13060.1"/>
    <property type="molecule type" value="Transcribed_RNA"/>
</dbReference>